<feature type="domain" description="DUF6788" evidence="1">
    <location>
        <begin position="5"/>
        <end position="71"/>
    </location>
</feature>
<proteinExistence type="predicted"/>
<organism evidence="2">
    <name type="scientific">marine sediment metagenome</name>
    <dbReference type="NCBI Taxonomy" id="412755"/>
    <lineage>
        <taxon>unclassified sequences</taxon>
        <taxon>metagenomes</taxon>
        <taxon>ecological metagenomes</taxon>
    </lineage>
</organism>
<evidence type="ECO:0000259" key="1">
    <source>
        <dbReference type="Pfam" id="PF20586"/>
    </source>
</evidence>
<gene>
    <name evidence="2" type="ORF">LCGC14_2077650</name>
</gene>
<name>A0A0F9EGD3_9ZZZZ</name>
<evidence type="ECO:0000313" key="2">
    <source>
        <dbReference type="EMBL" id="KKL73163.1"/>
    </source>
</evidence>
<accession>A0A0F9EGD3</accession>
<reference evidence="2" key="1">
    <citation type="journal article" date="2015" name="Nature">
        <title>Complex archaea that bridge the gap between prokaryotes and eukaryotes.</title>
        <authorList>
            <person name="Spang A."/>
            <person name="Saw J.H."/>
            <person name="Jorgensen S.L."/>
            <person name="Zaremba-Niedzwiedzka K."/>
            <person name="Martijn J."/>
            <person name="Lind A.E."/>
            <person name="van Eijk R."/>
            <person name="Schleper C."/>
            <person name="Guy L."/>
            <person name="Ettema T.J."/>
        </authorList>
    </citation>
    <scope>NUCLEOTIDE SEQUENCE</scope>
</reference>
<dbReference type="EMBL" id="LAZR01025047">
    <property type="protein sequence ID" value="KKL73163.1"/>
    <property type="molecule type" value="Genomic_DNA"/>
</dbReference>
<dbReference type="AlphaFoldDB" id="A0A0F9EGD3"/>
<dbReference type="InterPro" id="IPR046738">
    <property type="entry name" value="DUF6788"/>
</dbReference>
<dbReference type="Pfam" id="PF20586">
    <property type="entry name" value="DUF6788"/>
    <property type="match status" value="1"/>
</dbReference>
<comment type="caution">
    <text evidence="2">The sequence shown here is derived from an EMBL/GenBank/DDBJ whole genome shotgun (WGS) entry which is preliminary data.</text>
</comment>
<sequence length="110" mass="12991">MSERERLRSKSRRLRSDMRRLGPMIKGSVIFREMRCGKPICKCTRGEPHLYLCVVYAEKGKSKTVYVDKKRQAEALIYSRNYKKFKALLQEHSQLNLTLLKSEKKVKKGR</sequence>
<protein>
    <recommendedName>
        <fullName evidence="1">DUF6788 domain-containing protein</fullName>
    </recommendedName>
</protein>